<accession>A0A2U1E3R3</accession>
<proteinExistence type="predicted"/>
<dbReference type="Proteomes" id="UP000245793">
    <property type="component" value="Unassembled WGS sequence"/>
</dbReference>
<feature type="transmembrane region" description="Helical" evidence="2">
    <location>
        <begin position="12"/>
        <end position="31"/>
    </location>
</feature>
<dbReference type="AlphaFoldDB" id="A0A2U1E3R3"/>
<protein>
    <recommendedName>
        <fullName evidence="5">Membrane fusion protein</fullName>
    </recommendedName>
</protein>
<reference evidence="3 4" key="1">
    <citation type="submission" date="2018-04" db="EMBL/GenBank/DDBJ databases">
        <title>Genomic Encyclopedia of Type Strains, Phase IV (KMG-IV): sequencing the most valuable type-strain genomes for metagenomic binning, comparative biology and taxonomic classification.</title>
        <authorList>
            <person name="Goeker M."/>
        </authorList>
    </citation>
    <scope>NUCLEOTIDE SEQUENCE [LARGE SCALE GENOMIC DNA]</scope>
    <source>
        <strain evidence="3 4">DSM 20705</strain>
    </source>
</reference>
<keyword evidence="2" id="KW-1133">Transmembrane helix</keyword>
<evidence type="ECO:0000256" key="2">
    <source>
        <dbReference type="SAM" id="Phobius"/>
    </source>
</evidence>
<keyword evidence="1" id="KW-0175">Coiled coil</keyword>
<keyword evidence="2" id="KW-0812">Transmembrane</keyword>
<evidence type="ECO:0000256" key="1">
    <source>
        <dbReference type="SAM" id="Coils"/>
    </source>
</evidence>
<evidence type="ECO:0008006" key="5">
    <source>
        <dbReference type="Google" id="ProtNLM"/>
    </source>
</evidence>
<gene>
    <name evidence="3" type="ORF">C7381_10482</name>
</gene>
<keyword evidence="2" id="KW-0472">Membrane</keyword>
<feature type="coiled-coil region" evidence="1">
    <location>
        <begin position="99"/>
        <end position="126"/>
    </location>
</feature>
<dbReference type="EMBL" id="QEKV01000004">
    <property type="protein sequence ID" value="PVY94576.1"/>
    <property type="molecule type" value="Genomic_DNA"/>
</dbReference>
<comment type="caution">
    <text evidence="3">The sequence shown here is derived from an EMBL/GenBank/DDBJ whole genome shotgun (WGS) entry which is preliminary data.</text>
</comment>
<sequence length="397" mass="45010">MSEKTVDKKSRFTSWIVIFSLIYIIFLEIVVKPKIMAVGGKFVTPVETTYYDGIETEFVLLKDETPFNAASVNEPMHYDEGTRLGFGEIKAGKTTSNEYALLSKRLQDINDRISIYKNQINDIDKELRRSIINGNYSLAVDLVGSFSYQNNESVGQINVEDLEKEKANITNQINHMAGEIIWNPPGIISYTLDGFEDLKNESLYLTSRDEFKSILNRPVVKSYSRDFKIIDNFKATAMFYAPNNGRLKELDGKYVTYSIDNFNTFGKGIALVPADYDKEGVAGIFINSHIEDIYQMRKGKINVIFDSVKALIIPTGSLIKKDGVVGVLARDVNGIIQFRPVKLLKREAEKSYVSQGNEKGMINVNGEDVLTLQYYEDVVLRPDPDMIGQIFIRNEFK</sequence>
<evidence type="ECO:0000313" key="3">
    <source>
        <dbReference type="EMBL" id="PVY94576.1"/>
    </source>
</evidence>
<name>A0A2U1E3R3_9FIRM</name>
<organism evidence="3 4">
    <name type="scientific">Ezakiella coagulans</name>
    <dbReference type="NCBI Taxonomy" id="46507"/>
    <lineage>
        <taxon>Bacteria</taxon>
        <taxon>Bacillati</taxon>
        <taxon>Bacillota</taxon>
        <taxon>Tissierellia</taxon>
        <taxon>Ezakiella</taxon>
    </lineage>
</organism>
<keyword evidence="4" id="KW-1185">Reference proteome</keyword>
<evidence type="ECO:0000313" key="4">
    <source>
        <dbReference type="Proteomes" id="UP000245793"/>
    </source>
</evidence>